<gene>
    <name evidence="1" type="ORF">GCM10023217_34340</name>
</gene>
<organism evidence="1 2">
    <name type="scientific">Gordonia alkaliphila</name>
    <dbReference type="NCBI Taxonomy" id="1053547"/>
    <lineage>
        <taxon>Bacteria</taxon>
        <taxon>Bacillati</taxon>
        <taxon>Actinomycetota</taxon>
        <taxon>Actinomycetes</taxon>
        <taxon>Mycobacteriales</taxon>
        <taxon>Gordoniaceae</taxon>
        <taxon>Gordonia</taxon>
    </lineage>
</organism>
<name>A0ABP8ZKA7_9ACTN</name>
<keyword evidence="2" id="KW-1185">Reference proteome</keyword>
<evidence type="ECO:0000313" key="2">
    <source>
        <dbReference type="Proteomes" id="UP001500822"/>
    </source>
</evidence>
<accession>A0ABP8ZKA7</accession>
<reference evidence="2" key="1">
    <citation type="journal article" date="2019" name="Int. J. Syst. Evol. Microbiol.">
        <title>The Global Catalogue of Microorganisms (GCM) 10K type strain sequencing project: providing services to taxonomists for standard genome sequencing and annotation.</title>
        <authorList>
            <consortium name="The Broad Institute Genomics Platform"/>
            <consortium name="The Broad Institute Genome Sequencing Center for Infectious Disease"/>
            <person name="Wu L."/>
            <person name="Ma J."/>
        </authorList>
    </citation>
    <scope>NUCLEOTIDE SEQUENCE [LARGE SCALE GENOMIC DNA]</scope>
    <source>
        <strain evidence="2">JCM 18077</strain>
    </source>
</reference>
<protein>
    <submittedName>
        <fullName evidence="1">Uncharacterized protein</fullName>
    </submittedName>
</protein>
<dbReference type="Proteomes" id="UP001500822">
    <property type="component" value="Unassembled WGS sequence"/>
</dbReference>
<dbReference type="EMBL" id="BAABIE010000027">
    <property type="protein sequence ID" value="GAA4758963.1"/>
    <property type="molecule type" value="Genomic_DNA"/>
</dbReference>
<comment type="caution">
    <text evidence="1">The sequence shown here is derived from an EMBL/GenBank/DDBJ whole genome shotgun (WGS) entry which is preliminary data.</text>
</comment>
<sequence length="243" mass="25965">MPEIERNQIGARVLAFAQWYKDQGGPPRHVLVVIRDGEPAVWIDHTEVDDLLGEAGMVAYGYGADALAVVLEAVVPLVPVNPITGEEWESGEADDVFRQHDGVAQGCVTECQVVELQTRDGYHLALARPFVVTDASIDWSAKPLETGGAGVGGILARALSRPGADPAAVRDPGDAFVAPADAPVYPSATGRMVLDIGLTRILDRKFKTEAPEGSVRVIVADDAEAERYRAEGLDDDQLMVVAQ</sequence>
<dbReference type="RefSeq" id="WP_345314455.1">
    <property type="nucleotide sequence ID" value="NZ_BAABIE010000027.1"/>
</dbReference>
<proteinExistence type="predicted"/>
<evidence type="ECO:0000313" key="1">
    <source>
        <dbReference type="EMBL" id="GAA4758963.1"/>
    </source>
</evidence>